<evidence type="ECO:0000313" key="6">
    <source>
        <dbReference type="Proteomes" id="UP000018888"/>
    </source>
</evidence>
<comment type="caution">
    <text evidence="5">The sequence shown here is derived from an EMBL/GenBank/DDBJ whole genome shotgun (WGS) entry which is preliminary data.</text>
</comment>
<dbReference type="InterPro" id="IPR027417">
    <property type="entry name" value="P-loop_NTPase"/>
</dbReference>
<keyword evidence="2" id="KW-0342">GTP-binding</keyword>
<dbReference type="Pfam" id="PF04548">
    <property type="entry name" value="AIG1"/>
    <property type="match status" value="1"/>
</dbReference>
<feature type="region of interest" description="Disordered" evidence="3">
    <location>
        <begin position="202"/>
        <end position="258"/>
    </location>
</feature>
<dbReference type="PROSITE" id="PS51720">
    <property type="entry name" value="G_AIG1"/>
    <property type="match status" value="1"/>
</dbReference>
<dbReference type="SUPFAM" id="SSF52540">
    <property type="entry name" value="P-loop containing nucleoside triphosphate hydrolases"/>
    <property type="match status" value="1"/>
</dbReference>
<dbReference type="VEuPathDB" id="FungiDB:RhiirFUN_023777"/>
<dbReference type="PANTHER" id="PTHR10903:SF184">
    <property type="entry name" value="GTP-BINDING PROTEIN A"/>
    <property type="match status" value="1"/>
</dbReference>
<keyword evidence="1" id="KW-0547">Nucleotide-binding</keyword>
<protein>
    <recommendedName>
        <fullName evidence="4">AIG1-type G domain-containing protein</fullName>
    </recommendedName>
</protein>
<evidence type="ECO:0000256" key="3">
    <source>
        <dbReference type="SAM" id="MobiDB-lite"/>
    </source>
</evidence>
<accession>A0A2P4PZD0</accession>
<evidence type="ECO:0000313" key="5">
    <source>
        <dbReference type="EMBL" id="POG70733.1"/>
    </source>
</evidence>
<feature type="region of interest" description="Disordered" evidence="3">
    <location>
        <begin position="275"/>
        <end position="321"/>
    </location>
</feature>
<feature type="domain" description="AIG1-type G" evidence="4">
    <location>
        <begin position="5"/>
        <end position="219"/>
    </location>
</feature>
<dbReference type="Proteomes" id="UP000018888">
    <property type="component" value="Unassembled WGS sequence"/>
</dbReference>
<dbReference type="InterPro" id="IPR045058">
    <property type="entry name" value="GIMA/IAN/Toc"/>
</dbReference>
<name>A0A2P4PZD0_RHIID</name>
<sequence>MELNTKYPVVLLMGKTGAGKSTLGNLLLGAPHKKGPFATGSRMDSITQECKAETMLIDDVPYNIVDTPGILDPNRGTIPILNEISKTINKCAHGVKAILIVSEVGRFTDEQKDALNRIRNFLGKDATNNIISVLSRADKDQTEDRSIMQSDWNQSFRSFIQGIGNRWGISPNPEIFPAGEETHKVRLGEIKNLISSIQGVYTTEQHEKCQREQAEARRRKEEDEKRAKREHDEKLKEDARREAERAHQREFNQMRQEYEKQHRQILEKMIESLRREKENERQEREKERQEAREHQERRRQEERERQERERQERRQQELKDGIMFAASEALKMAFYAFI</sequence>
<dbReference type="GO" id="GO:0005525">
    <property type="term" value="F:GTP binding"/>
    <property type="evidence" value="ECO:0007669"/>
    <property type="project" value="UniProtKB-KW"/>
</dbReference>
<reference evidence="5 6" key="2">
    <citation type="journal article" date="2018" name="New Phytol.">
        <title>High intraspecific genome diversity in the model arbuscular mycorrhizal symbiont Rhizophagus irregularis.</title>
        <authorList>
            <person name="Chen E.C.H."/>
            <person name="Morin E."/>
            <person name="Beaudet D."/>
            <person name="Noel J."/>
            <person name="Yildirir G."/>
            <person name="Ndikumana S."/>
            <person name="Charron P."/>
            <person name="St-Onge C."/>
            <person name="Giorgi J."/>
            <person name="Kruger M."/>
            <person name="Marton T."/>
            <person name="Ropars J."/>
            <person name="Grigoriev I.V."/>
            <person name="Hainaut M."/>
            <person name="Henrissat B."/>
            <person name="Roux C."/>
            <person name="Martin F."/>
            <person name="Corradi N."/>
        </authorList>
    </citation>
    <scope>NUCLEOTIDE SEQUENCE [LARGE SCALE GENOMIC DNA]</scope>
    <source>
        <strain evidence="5 6">DAOM 197198</strain>
    </source>
</reference>
<dbReference type="EMBL" id="AUPC02000117">
    <property type="protein sequence ID" value="POG70733.1"/>
    <property type="molecule type" value="Genomic_DNA"/>
</dbReference>
<dbReference type="InterPro" id="IPR006703">
    <property type="entry name" value="G_AIG1"/>
</dbReference>
<reference evidence="5 6" key="1">
    <citation type="journal article" date="2013" name="Proc. Natl. Acad. Sci. U.S.A.">
        <title>Genome of an arbuscular mycorrhizal fungus provides insight into the oldest plant symbiosis.</title>
        <authorList>
            <person name="Tisserant E."/>
            <person name="Malbreil M."/>
            <person name="Kuo A."/>
            <person name="Kohler A."/>
            <person name="Symeonidi A."/>
            <person name="Balestrini R."/>
            <person name="Charron P."/>
            <person name="Duensing N."/>
            <person name="Frei Dit Frey N."/>
            <person name="Gianinazzi-Pearson V."/>
            <person name="Gilbert L.B."/>
            <person name="Handa Y."/>
            <person name="Herr J.R."/>
            <person name="Hijri M."/>
            <person name="Koul R."/>
            <person name="Kawaguchi M."/>
            <person name="Krajinski F."/>
            <person name="Lammers P.J."/>
            <person name="Masclaux F.G."/>
            <person name="Murat C."/>
            <person name="Morin E."/>
            <person name="Ndikumana S."/>
            <person name="Pagni M."/>
            <person name="Petitpierre D."/>
            <person name="Requena N."/>
            <person name="Rosikiewicz P."/>
            <person name="Riley R."/>
            <person name="Saito K."/>
            <person name="San Clemente H."/>
            <person name="Shapiro H."/>
            <person name="van Tuinen D."/>
            <person name="Becard G."/>
            <person name="Bonfante P."/>
            <person name="Paszkowski U."/>
            <person name="Shachar-Hill Y.Y."/>
            <person name="Tuskan G.A."/>
            <person name="Young P.W."/>
            <person name="Sanders I.R."/>
            <person name="Henrissat B."/>
            <person name="Rensing S.A."/>
            <person name="Grigoriev I.V."/>
            <person name="Corradi N."/>
            <person name="Roux C."/>
            <person name="Martin F."/>
        </authorList>
    </citation>
    <scope>NUCLEOTIDE SEQUENCE [LARGE SCALE GENOMIC DNA]</scope>
    <source>
        <strain evidence="5 6">DAOM 197198</strain>
    </source>
</reference>
<gene>
    <name evidence="5" type="ORF">GLOIN_2v1614119</name>
</gene>
<dbReference type="AlphaFoldDB" id="A0A2P4PZD0"/>
<feature type="compositionally biased region" description="Basic and acidic residues" evidence="3">
    <location>
        <begin position="204"/>
        <end position="258"/>
    </location>
</feature>
<evidence type="ECO:0000259" key="4">
    <source>
        <dbReference type="PROSITE" id="PS51720"/>
    </source>
</evidence>
<proteinExistence type="predicted"/>
<feature type="compositionally biased region" description="Basic and acidic residues" evidence="3">
    <location>
        <begin position="275"/>
        <end position="320"/>
    </location>
</feature>
<dbReference type="Gene3D" id="3.40.50.300">
    <property type="entry name" value="P-loop containing nucleotide triphosphate hydrolases"/>
    <property type="match status" value="1"/>
</dbReference>
<evidence type="ECO:0000256" key="2">
    <source>
        <dbReference type="ARBA" id="ARBA00023134"/>
    </source>
</evidence>
<evidence type="ECO:0000256" key="1">
    <source>
        <dbReference type="ARBA" id="ARBA00022741"/>
    </source>
</evidence>
<organism evidence="5 6">
    <name type="scientific">Rhizophagus irregularis (strain DAOM 181602 / DAOM 197198 / MUCL 43194)</name>
    <name type="common">Arbuscular mycorrhizal fungus</name>
    <name type="synonym">Glomus intraradices</name>
    <dbReference type="NCBI Taxonomy" id="747089"/>
    <lineage>
        <taxon>Eukaryota</taxon>
        <taxon>Fungi</taxon>
        <taxon>Fungi incertae sedis</taxon>
        <taxon>Mucoromycota</taxon>
        <taxon>Glomeromycotina</taxon>
        <taxon>Glomeromycetes</taxon>
        <taxon>Glomerales</taxon>
        <taxon>Glomeraceae</taxon>
        <taxon>Rhizophagus</taxon>
    </lineage>
</organism>
<dbReference type="SMR" id="A0A2P4PZD0"/>
<dbReference type="PANTHER" id="PTHR10903">
    <property type="entry name" value="GTPASE, IMAP FAMILY MEMBER-RELATED"/>
    <property type="match status" value="1"/>
</dbReference>
<keyword evidence="6" id="KW-1185">Reference proteome</keyword>